<feature type="transmembrane region" description="Helical" evidence="1">
    <location>
        <begin position="111"/>
        <end position="129"/>
    </location>
</feature>
<feature type="transmembrane region" description="Helical" evidence="1">
    <location>
        <begin position="12"/>
        <end position="34"/>
    </location>
</feature>
<keyword evidence="1" id="KW-0812">Transmembrane</keyword>
<evidence type="ECO:0000313" key="2">
    <source>
        <dbReference type="EMBL" id="CRK22509.1"/>
    </source>
</evidence>
<evidence type="ECO:0000256" key="1">
    <source>
        <dbReference type="SAM" id="Phobius"/>
    </source>
</evidence>
<reference evidence="3" key="1">
    <citation type="submission" date="2015-05" db="EMBL/GenBank/DDBJ databases">
        <authorList>
            <person name="Fogelqvist Johan"/>
        </authorList>
    </citation>
    <scope>NUCLEOTIDE SEQUENCE [LARGE SCALE GENOMIC DNA]</scope>
</reference>
<keyword evidence="1" id="KW-0472">Membrane</keyword>
<dbReference type="Proteomes" id="UP000045706">
    <property type="component" value="Unassembled WGS sequence"/>
</dbReference>
<feature type="transmembrane region" description="Helical" evidence="1">
    <location>
        <begin position="165"/>
        <end position="188"/>
    </location>
</feature>
<accession>A0A0G4LKP9</accession>
<name>A0A0G4LKP9_VERLO</name>
<dbReference type="AlphaFoldDB" id="A0A0G4LKP9"/>
<sequence>MHATLKATVGDRLLLVIDFCISVTAVGLFSSAYLGHHRDRLWEFGGVEGWNSNPKERVYFYANYKEPPVIPLIWTQRLTDASLAVALLSIFIMVARMVMTSCDQMSRTFSMLYDAFLAFVWIYSVSSQASGDYSDMEHPSPHPWYLTRHCPGRVGEECHIAQASFGISIIAAAFYSARFAASAFEVAYKYWNNRRNGYQLVSVKLDLVDEDDEASDEDTYMRERRRYLHQDALSPVLAFFPEDVS</sequence>
<protein>
    <recommendedName>
        <fullName evidence="4">MARVEL domain-containing protein</fullName>
    </recommendedName>
</protein>
<feature type="transmembrane region" description="Helical" evidence="1">
    <location>
        <begin position="81"/>
        <end position="99"/>
    </location>
</feature>
<gene>
    <name evidence="2" type="ORF">BN1723_002932</name>
</gene>
<evidence type="ECO:0008006" key="4">
    <source>
        <dbReference type="Google" id="ProtNLM"/>
    </source>
</evidence>
<organism evidence="2 3">
    <name type="scientific">Verticillium longisporum</name>
    <name type="common">Verticillium dahliae var. longisporum</name>
    <dbReference type="NCBI Taxonomy" id="100787"/>
    <lineage>
        <taxon>Eukaryota</taxon>
        <taxon>Fungi</taxon>
        <taxon>Dikarya</taxon>
        <taxon>Ascomycota</taxon>
        <taxon>Pezizomycotina</taxon>
        <taxon>Sordariomycetes</taxon>
        <taxon>Hypocreomycetidae</taxon>
        <taxon>Glomerellales</taxon>
        <taxon>Plectosphaerellaceae</taxon>
        <taxon>Verticillium</taxon>
    </lineage>
</organism>
<dbReference type="EMBL" id="CVQI01013335">
    <property type="protein sequence ID" value="CRK22509.1"/>
    <property type="molecule type" value="Genomic_DNA"/>
</dbReference>
<proteinExistence type="predicted"/>
<evidence type="ECO:0000313" key="3">
    <source>
        <dbReference type="Proteomes" id="UP000045706"/>
    </source>
</evidence>
<keyword evidence="1" id="KW-1133">Transmembrane helix</keyword>